<dbReference type="InterPro" id="IPR044925">
    <property type="entry name" value="His-Me_finger_sf"/>
</dbReference>
<keyword evidence="3" id="KW-0255">Endonuclease</keyword>
<evidence type="ECO:0000313" key="3">
    <source>
        <dbReference type="EMBL" id="QJA79657.1"/>
    </source>
</evidence>
<dbReference type="EMBL" id="MT142390">
    <property type="protein sequence ID" value="QJA79657.1"/>
    <property type="molecule type" value="Genomic_DNA"/>
</dbReference>
<organism evidence="3">
    <name type="scientific">viral metagenome</name>
    <dbReference type="NCBI Taxonomy" id="1070528"/>
    <lineage>
        <taxon>unclassified sequences</taxon>
        <taxon>metagenomes</taxon>
        <taxon>organismal metagenomes</taxon>
    </lineage>
</organism>
<dbReference type="Gene3D" id="3.90.75.20">
    <property type="match status" value="1"/>
</dbReference>
<dbReference type="InterPro" id="IPR003615">
    <property type="entry name" value="HNH_nuc"/>
</dbReference>
<accession>A0A6M3KCK4</accession>
<name>A0A6M3KCK4_9ZZZZ</name>
<dbReference type="EMBL" id="MT141386">
    <property type="protein sequence ID" value="QJA59824.1"/>
    <property type="molecule type" value="Genomic_DNA"/>
</dbReference>
<keyword evidence="3" id="KW-0540">Nuclease</keyword>
<sequence>MGYNRGMSKKEQQPKYIETPCPECGRIKKVLKVSLASCEGRRCSSCAAKRNHILHPEIRKTAGKKSQGETHQFISAGYRLIRLEEDDQFVEMAWWSKRLKAYYVSEHRYRMAYELDRCLTSKELVHHLDGDKLNNSPENLMITPPGKHKKSYHSGYQAGYVQGYEDGDQMVLARWTRKDLEDKEFCRREYERD</sequence>
<gene>
    <name evidence="3" type="ORF">MM415A00845_0006</name>
    <name evidence="2" type="ORF">MM415B01226_0008</name>
</gene>
<dbReference type="Pfam" id="PF13392">
    <property type="entry name" value="HNH_3"/>
    <property type="match status" value="1"/>
</dbReference>
<dbReference type="AlphaFoldDB" id="A0A6M3KCK4"/>
<evidence type="ECO:0000259" key="1">
    <source>
        <dbReference type="Pfam" id="PF13392"/>
    </source>
</evidence>
<keyword evidence="3" id="KW-0378">Hydrolase</keyword>
<dbReference type="SUPFAM" id="SSF54060">
    <property type="entry name" value="His-Me finger endonucleases"/>
    <property type="match status" value="1"/>
</dbReference>
<proteinExistence type="predicted"/>
<reference evidence="3" key="1">
    <citation type="submission" date="2020-03" db="EMBL/GenBank/DDBJ databases">
        <title>The deep terrestrial virosphere.</title>
        <authorList>
            <person name="Holmfeldt K."/>
            <person name="Nilsson E."/>
            <person name="Simone D."/>
            <person name="Lopez-Fernandez M."/>
            <person name="Wu X."/>
            <person name="de Brujin I."/>
            <person name="Lundin D."/>
            <person name="Andersson A."/>
            <person name="Bertilsson S."/>
            <person name="Dopson M."/>
        </authorList>
    </citation>
    <scope>NUCLEOTIDE SEQUENCE</scope>
    <source>
        <strain evidence="3">MM415A00845</strain>
        <strain evidence="2">MM415B01226</strain>
    </source>
</reference>
<protein>
    <submittedName>
        <fullName evidence="3">Putative homing endonuclease</fullName>
    </submittedName>
</protein>
<evidence type="ECO:0000313" key="2">
    <source>
        <dbReference type="EMBL" id="QJA59824.1"/>
    </source>
</evidence>
<feature type="domain" description="HNH nuclease" evidence="1">
    <location>
        <begin position="124"/>
        <end position="142"/>
    </location>
</feature>
<dbReference type="GO" id="GO:0004519">
    <property type="term" value="F:endonuclease activity"/>
    <property type="evidence" value="ECO:0007669"/>
    <property type="project" value="UniProtKB-KW"/>
</dbReference>